<gene>
    <name evidence="2" type="ORF">EV666_101213</name>
</gene>
<dbReference type="InterPro" id="IPR051397">
    <property type="entry name" value="Zn-ADH-like_protein"/>
</dbReference>
<protein>
    <submittedName>
        <fullName evidence="2">NADPH2:quinone reductase</fullName>
    </submittedName>
</protein>
<dbReference type="RefSeq" id="WP_132001707.1">
    <property type="nucleotide sequence ID" value="NZ_JBHUNN010000002.1"/>
</dbReference>
<dbReference type="Gene3D" id="3.40.50.720">
    <property type="entry name" value="NAD(P)-binding Rossmann-like Domain"/>
    <property type="match status" value="1"/>
</dbReference>
<dbReference type="Pfam" id="PF08240">
    <property type="entry name" value="ADH_N"/>
    <property type="match status" value="1"/>
</dbReference>
<name>A0A4R2H0F0_9HYPH</name>
<dbReference type="InterPro" id="IPR020843">
    <property type="entry name" value="ER"/>
</dbReference>
<dbReference type="Gene3D" id="3.90.180.10">
    <property type="entry name" value="Medium-chain alcohol dehydrogenases, catalytic domain"/>
    <property type="match status" value="1"/>
</dbReference>
<dbReference type="InterPro" id="IPR002364">
    <property type="entry name" value="Quin_OxRdtase/zeta-crystal_CS"/>
</dbReference>
<dbReference type="PROSITE" id="PS01162">
    <property type="entry name" value="QOR_ZETA_CRYSTAL"/>
    <property type="match status" value="1"/>
</dbReference>
<dbReference type="Pfam" id="PF00107">
    <property type="entry name" value="ADH_zinc_N"/>
    <property type="match status" value="1"/>
</dbReference>
<dbReference type="SMART" id="SM00829">
    <property type="entry name" value="PKS_ER"/>
    <property type="match status" value="1"/>
</dbReference>
<dbReference type="InterPro" id="IPR036291">
    <property type="entry name" value="NAD(P)-bd_dom_sf"/>
</dbReference>
<dbReference type="Proteomes" id="UP000294881">
    <property type="component" value="Unassembled WGS sequence"/>
</dbReference>
<reference evidence="2 3" key="1">
    <citation type="submission" date="2019-03" db="EMBL/GenBank/DDBJ databases">
        <title>Genomic Encyclopedia of Type Strains, Phase IV (KMG-IV): sequencing the most valuable type-strain genomes for metagenomic binning, comparative biology and taxonomic classification.</title>
        <authorList>
            <person name="Goeker M."/>
        </authorList>
    </citation>
    <scope>NUCLEOTIDE SEQUENCE [LARGE SCALE GENOMIC DNA]</scope>
    <source>
        <strain evidence="2 3">DSM 22958</strain>
    </source>
</reference>
<sequence>MPRAVICHALESLDGLSLQETPRAPVGPGQVRVEIHAAGINFPDLLMTTGGYQFKPETPYVPGMEAAGVVSETGPGVTRFKVGDRVMMGGKTGAFAEEAVTAETQLEPLPDALSFAEGACFRVAYLTAWYALNERAHLKAGEVLLVHGAGGGVGLAAVQIGKMMGATVIGCASSPEKLDVIRANGADHAILYGAGPFKDEVKRLTGGKGADVVFDPIGGEIFEQSLRCMNWGCRLLIIGFTGGVGKAATNLVLIKGASVLGVRAGESAKHDPASGQRSKAALAELAASGRLKPHISHIVPLERWREAFELIRDRKAIGRVVIQTR</sequence>
<evidence type="ECO:0000313" key="2">
    <source>
        <dbReference type="EMBL" id="TCO15963.1"/>
    </source>
</evidence>
<comment type="caution">
    <text evidence="2">The sequence shown here is derived from an EMBL/GenBank/DDBJ whole genome shotgun (WGS) entry which is preliminary data.</text>
</comment>
<dbReference type="GO" id="GO:0008270">
    <property type="term" value="F:zinc ion binding"/>
    <property type="evidence" value="ECO:0007669"/>
    <property type="project" value="InterPro"/>
</dbReference>
<proteinExistence type="predicted"/>
<dbReference type="CDD" id="cd08241">
    <property type="entry name" value="QOR1"/>
    <property type="match status" value="1"/>
</dbReference>
<dbReference type="GO" id="GO:0016491">
    <property type="term" value="F:oxidoreductase activity"/>
    <property type="evidence" value="ECO:0007669"/>
    <property type="project" value="InterPro"/>
</dbReference>
<feature type="domain" description="Enoyl reductase (ER)" evidence="1">
    <location>
        <begin position="11"/>
        <end position="322"/>
    </location>
</feature>
<dbReference type="SUPFAM" id="SSF51735">
    <property type="entry name" value="NAD(P)-binding Rossmann-fold domains"/>
    <property type="match status" value="1"/>
</dbReference>
<evidence type="ECO:0000313" key="3">
    <source>
        <dbReference type="Proteomes" id="UP000294881"/>
    </source>
</evidence>
<dbReference type="PANTHER" id="PTHR43677">
    <property type="entry name" value="SHORT-CHAIN DEHYDROGENASE/REDUCTASE"/>
    <property type="match status" value="1"/>
</dbReference>
<dbReference type="InterPro" id="IPR013149">
    <property type="entry name" value="ADH-like_C"/>
</dbReference>
<dbReference type="InterPro" id="IPR011032">
    <property type="entry name" value="GroES-like_sf"/>
</dbReference>
<evidence type="ECO:0000259" key="1">
    <source>
        <dbReference type="SMART" id="SM00829"/>
    </source>
</evidence>
<keyword evidence="3" id="KW-1185">Reference proteome</keyword>
<dbReference type="InterPro" id="IPR013154">
    <property type="entry name" value="ADH-like_N"/>
</dbReference>
<dbReference type="EMBL" id="SLWL01000001">
    <property type="protein sequence ID" value="TCO15963.1"/>
    <property type="molecule type" value="Genomic_DNA"/>
</dbReference>
<dbReference type="AlphaFoldDB" id="A0A4R2H0F0"/>
<dbReference type="OrthoDB" id="4190732at2"/>
<dbReference type="SUPFAM" id="SSF50129">
    <property type="entry name" value="GroES-like"/>
    <property type="match status" value="1"/>
</dbReference>
<organism evidence="2 3">
    <name type="scientific">Camelimonas lactis</name>
    <dbReference type="NCBI Taxonomy" id="659006"/>
    <lineage>
        <taxon>Bacteria</taxon>
        <taxon>Pseudomonadati</taxon>
        <taxon>Pseudomonadota</taxon>
        <taxon>Alphaproteobacteria</taxon>
        <taxon>Hyphomicrobiales</taxon>
        <taxon>Chelatococcaceae</taxon>
        <taxon>Camelimonas</taxon>
    </lineage>
</organism>
<accession>A0A4R2H0F0</accession>
<dbReference type="PANTHER" id="PTHR43677:SF4">
    <property type="entry name" value="QUINONE OXIDOREDUCTASE-LIKE PROTEIN 2"/>
    <property type="match status" value="1"/>
</dbReference>